<protein>
    <submittedName>
        <fullName evidence="4">Methyltransferase</fullName>
    </submittedName>
</protein>
<dbReference type="InterPro" id="IPR029063">
    <property type="entry name" value="SAM-dependent_MTases_sf"/>
</dbReference>
<keyword evidence="5" id="KW-1185">Reference proteome</keyword>
<evidence type="ECO:0000313" key="5">
    <source>
        <dbReference type="Proteomes" id="UP000063699"/>
    </source>
</evidence>
<dbReference type="Pfam" id="PF13649">
    <property type="entry name" value="Methyltransf_25"/>
    <property type="match status" value="1"/>
</dbReference>
<sequence>MSVFDEIAAGYDDDLFHQVVAEKLVNGVADAPKPDVVLDVATGTGAAAFAALQHLGAHSVVAIDSAPKMIERAKAKAAVQDPSGKIDWHIGQAVPAPVQASSVDLVVCASSLHFLGTAALKDWLRVLRPSGRLAFSMPFGETFTPSPAFAPLVATDIPLPSSAQDAARIALHAGYSDVVAHKLEVSSRIVFLVYATS</sequence>
<dbReference type="RefSeq" id="WP_054295629.1">
    <property type="nucleotide sequence ID" value="NZ_CP012752.1"/>
</dbReference>
<evidence type="ECO:0000259" key="3">
    <source>
        <dbReference type="Pfam" id="PF13649"/>
    </source>
</evidence>
<dbReference type="PANTHER" id="PTHR44942:SF4">
    <property type="entry name" value="METHYLTRANSFERASE TYPE 11 DOMAIN-CONTAINING PROTEIN"/>
    <property type="match status" value="1"/>
</dbReference>
<dbReference type="KEGG" id="kphy:AOZ06_48915"/>
<evidence type="ECO:0000256" key="2">
    <source>
        <dbReference type="ARBA" id="ARBA00022679"/>
    </source>
</evidence>
<keyword evidence="2 4" id="KW-0808">Transferase</keyword>
<dbReference type="Gene3D" id="3.40.50.150">
    <property type="entry name" value="Vaccinia Virus protein VP39"/>
    <property type="match status" value="1"/>
</dbReference>
<evidence type="ECO:0000313" key="4">
    <source>
        <dbReference type="EMBL" id="ALG13743.1"/>
    </source>
</evidence>
<dbReference type="InterPro" id="IPR051052">
    <property type="entry name" value="Diverse_substrate_MTase"/>
</dbReference>
<dbReference type="CDD" id="cd02440">
    <property type="entry name" value="AdoMet_MTases"/>
    <property type="match status" value="1"/>
</dbReference>
<dbReference type="GO" id="GO:0008168">
    <property type="term" value="F:methyltransferase activity"/>
    <property type="evidence" value="ECO:0007669"/>
    <property type="project" value="UniProtKB-KW"/>
</dbReference>
<dbReference type="STRING" id="860235.AOZ06_48915"/>
<dbReference type="GO" id="GO:0032259">
    <property type="term" value="P:methylation"/>
    <property type="evidence" value="ECO:0007669"/>
    <property type="project" value="UniProtKB-KW"/>
</dbReference>
<name>A0A0N7F5B2_9PSEU</name>
<dbReference type="Proteomes" id="UP000063699">
    <property type="component" value="Chromosome"/>
</dbReference>
<dbReference type="SUPFAM" id="SSF53335">
    <property type="entry name" value="S-adenosyl-L-methionine-dependent methyltransferases"/>
    <property type="match status" value="1"/>
</dbReference>
<accession>A0A0N7F5B2</accession>
<gene>
    <name evidence="4" type="ORF">AOZ06_48915</name>
</gene>
<reference evidence="4 5" key="1">
    <citation type="submission" date="2015-07" db="EMBL/GenBank/DDBJ databases">
        <title>Genome sequencing of Kibdelosporangium phytohabitans.</title>
        <authorList>
            <person name="Qin S."/>
            <person name="Xing K."/>
        </authorList>
    </citation>
    <scope>NUCLEOTIDE SEQUENCE [LARGE SCALE GENOMIC DNA]</scope>
    <source>
        <strain evidence="4 5">KLBMP1111</strain>
    </source>
</reference>
<evidence type="ECO:0000256" key="1">
    <source>
        <dbReference type="ARBA" id="ARBA00022603"/>
    </source>
</evidence>
<dbReference type="EMBL" id="CP012752">
    <property type="protein sequence ID" value="ALG13743.1"/>
    <property type="molecule type" value="Genomic_DNA"/>
</dbReference>
<dbReference type="PANTHER" id="PTHR44942">
    <property type="entry name" value="METHYLTRANSF_11 DOMAIN-CONTAINING PROTEIN"/>
    <property type="match status" value="1"/>
</dbReference>
<organism evidence="4 5">
    <name type="scientific">Kibdelosporangium phytohabitans</name>
    <dbReference type="NCBI Taxonomy" id="860235"/>
    <lineage>
        <taxon>Bacteria</taxon>
        <taxon>Bacillati</taxon>
        <taxon>Actinomycetota</taxon>
        <taxon>Actinomycetes</taxon>
        <taxon>Pseudonocardiales</taxon>
        <taxon>Pseudonocardiaceae</taxon>
        <taxon>Kibdelosporangium</taxon>
    </lineage>
</organism>
<dbReference type="AlphaFoldDB" id="A0A0N7F5B2"/>
<proteinExistence type="predicted"/>
<feature type="domain" description="Methyltransferase" evidence="3">
    <location>
        <begin position="37"/>
        <end position="131"/>
    </location>
</feature>
<dbReference type="OrthoDB" id="65624at2"/>
<keyword evidence="1 4" id="KW-0489">Methyltransferase</keyword>
<dbReference type="InterPro" id="IPR041698">
    <property type="entry name" value="Methyltransf_25"/>
</dbReference>